<dbReference type="GeneID" id="183087"/>
<dbReference type="RefSeq" id="NP_510332.1">
    <property type="nucleotide sequence ID" value="NM_077931.5"/>
</dbReference>
<sequence length="177" mass="19913">MRCKIGTPTSISRRHLTDSARRCIQLVVGVACCSVPSATRKIKQRHDAMTMRRLISVIFQKKKRGLNFGLYTSPAIQLISNPNLKDIFINNMAYPYTPGPDRFIIRNNAPNLFYDFIDCMNYETSVKSNIVYNGGFCYDIESGADYEDGGSNGSDNFIRTKDFFAGVALALFFIGHI</sequence>
<dbReference type="EMBL" id="BX284606">
    <property type="protein sequence ID" value="CAB01730.1"/>
    <property type="molecule type" value="Genomic_DNA"/>
</dbReference>
<dbReference type="UCSC" id="C31E10.4">
    <property type="organism name" value="c. elegans"/>
</dbReference>
<name>Q93313_CAEEL</name>
<dbReference type="HOGENOM" id="CLU_1519227_0_0_1"/>
<gene>
    <name evidence="1 3" type="primary">irld-24</name>
    <name evidence="3" type="ORF">C31E10.3</name>
    <name evidence="1" type="ORF">CELE_C31E10.3</name>
</gene>
<dbReference type="WormBase" id="C31E10.3b">
    <property type="protein sequence ID" value="CE08504"/>
    <property type="gene ID" value="WBGene00007844"/>
    <property type="gene designation" value="irld-24"/>
</dbReference>
<dbReference type="OrthoDB" id="5821210at2759"/>
<dbReference type="Bgee" id="WBGene00007845">
    <property type="expression patterns" value="Expressed in larva"/>
</dbReference>
<keyword evidence="2" id="KW-1185">Reference proteome</keyword>
<dbReference type="CTD" id="183087"/>
<dbReference type="AGR" id="WB:WBGene00007844"/>
<organism evidence="1 2">
    <name type="scientific">Caenorhabditis elegans</name>
    <dbReference type="NCBI Taxonomy" id="6239"/>
    <lineage>
        <taxon>Eukaryota</taxon>
        <taxon>Metazoa</taxon>
        <taxon>Ecdysozoa</taxon>
        <taxon>Nematoda</taxon>
        <taxon>Chromadorea</taxon>
        <taxon>Rhabditida</taxon>
        <taxon>Rhabditina</taxon>
        <taxon>Rhabditomorpha</taxon>
        <taxon>Rhabditoidea</taxon>
        <taxon>Rhabditidae</taxon>
        <taxon>Peloderinae</taxon>
        <taxon>Caenorhabditis</taxon>
    </lineage>
</organism>
<evidence type="ECO:0000313" key="3">
    <source>
        <dbReference type="WormBase" id="C31E10.3b"/>
    </source>
</evidence>
<dbReference type="SUPFAM" id="SSF52058">
    <property type="entry name" value="L domain-like"/>
    <property type="match status" value="1"/>
</dbReference>
<dbReference type="PIR" id="T19612">
    <property type="entry name" value="T19612"/>
</dbReference>
<keyword evidence="1" id="KW-0675">Receptor</keyword>
<evidence type="ECO:0000313" key="1">
    <source>
        <dbReference type="EMBL" id="CAB01730.1"/>
    </source>
</evidence>
<dbReference type="AlphaFoldDB" id="Q93313"/>
<dbReference type="ExpressionAtlas" id="Q93313">
    <property type="expression patterns" value="baseline"/>
</dbReference>
<reference evidence="1 2" key="1">
    <citation type="journal article" date="1998" name="Science">
        <title>Genome sequence of the nematode C. elegans: a platform for investigating biology.</title>
        <authorList>
            <consortium name="The C. elegans sequencing consortium"/>
            <person name="Sulson J.E."/>
            <person name="Waterston R."/>
        </authorList>
    </citation>
    <scope>NUCLEOTIDE SEQUENCE [LARGE SCALE GENOMIC DNA]</scope>
    <source>
        <strain evidence="1 2">Bristol N2</strain>
    </source>
</reference>
<accession>Q93313</accession>
<dbReference type="PaxDb" id="6239-C31E10.4"/>
<protein>
    <submittedName>
        <fullName evidence="1">Receptor L-domain domain-containing protein</fullName>
    </submittedName>
</protein>
<dbReference type="Proteomes" id="UP000001940">
    <property type="component" value="Chromosome X"/>
</dbReference>
<evidence type="ECO:0000313" key="2">
    <source>
        <dbReference type="Proteomes" id="UP000001940"/>
    </source>
</evidence>
<proteinExistence type="predicted"/>